<comment type="caution">
    <text evidence="1">The sequence shown here is derived from an EMBL/GenBank/DDBJ whole genome shotgun (WGS) entry which is preliminary data.</text>
</comment>
<protein>
    <recommendedName>
        <fullName evidence="3">Tick transposon</fullName>
    </recommendedName>
</protein>
<dbReference type="EMBL" id="JABSTU010000011">
    <property type="protein sequence ID" value="KAH8009173.1"/>
    <property type="molecule type" value="Genomic_DNA"/>
</dbReference>
<name>A0A9J6D545_RHIMP</name>
<reference evidence="1" key="1">
    <citation type="journal article" date="2020" name="Cell">
        <title>Large-Scale Comparative Analyses of Tick Genomes Elucidate Their Genetic Diversity and Vector Capacities.</title>
        <authorList>
            <consortium name="Tick Genome and Microbiome Consortium (TIGMIC)"/>
            <person name="Jia N."/>
            <person name="Wang J."/>
            <person name="Shi W."/>
            <person name="Du L."/>
            <person name="Sun Y."/>
            <person name="Zhan W."/>
            <person name="Jiang J.F."/>
            <person name="Wang Q."/>
            <person name="Zhang B."/>
            <person name="Ji P."/>
            <person name="Bell-Sakyi L."/>
            <person name="Cui X.M."/>
            <person name="Yuan T.T."/>
            <person name="Jiang B.G."/>
            <person name="Yang W.F."/>
            <person name="Lam T.T."/>
            <person name="Chang Q.C."/>
            <person name="Ding S.J."/>
            <person name="Wang X.J."/>
            <person name="Zhu J.G."/>
            <person name="Ruan X.D."/>
            <person name="Zhao L."/>
            <person name="Wei J.T."/>
            <person name="Ye R.Z."/>
            <person name="Que T.C."/>
            <person name="Du C.H."/>
            <person name="Zhou Y.H."/>
            <person name="Cheng J.X."/>
            <person name="Dai P.F."/>
            <person name="Guo W.B."/>
            <person name="Han X.H."/>
            <person name="Huang E.J."/>
            <person name="Li L.F."/>
            <person name="Wei W."/>
            <person name="Gao Y.C."/>
            <person name="Liu J.Z."/>
            <person name="Shao H.Z."/>
            <person name="Wang X."/>
            <person name="Wang C.C."/>
            <person name="Yang T.C."/>
            <person name="Huo Q.B."/>
            <person name="Li W."/>
            <person name="Chen H.Y."/>
            <person name="Chen S.E."/>
            <person name="Zhou L.G."/>
            <person name="Ni X.B."/>
            <person name="Tian J.H."/>
            <person name="Sheng Y."/>
            <person name="Liu T."/>
            <person name="Pan Y.S."/>
            <person name="Xia L.Y."/>
            <person name="Li J."/>
            <person name="Zhao F."/>
            <person name="Cao W.C."/>
        </authorList>
    </citation>
    <scope>NUCLEOTIDE SEQUENCE</scope>
    <source>
        <strain evidence="1">Rmic-2018</strain>
    </source>
</reference>
<evidence type="ECO:0008006" key="3">
    <source>
        <dbReference type="Google" id="ProtNLM"/>
    </source>
</evidence>
<evidence type="ECO:0000313" key="1">
    <source>
        <dbReference type="EMBL" id="KAH8009173.1"/>
    </source>
</evidence>
<organism evidence="1 2">
    <name type="scientific">Rhipicephalus microplus</name>
    <name type="common">Cattle tick</name>
    <name type="synonym">Boophilus microplus</name>
    <dbReference type="NCBI Taxonomy" id="6941"/>
    <lineage>
        <taxon>Eukaryota</taxon>
        <taxon>Metazoa</taxon>
        <taxon>Ecdysozoa</taxon>
        <taxon>Arthropoda</taxon>
        <taxon>Chelicerata</taxon>
        <taxon>Arachnida</taxon>
        <taxon>Acari</taxon>
        <taxon>Parasitiformes</taxon>
        <taxon>Ixodida</taxon>
        <taxon>Ixodoidea</taxon>
        <taxon>Ixodidae</taxon>
        <taxon>Rhipicephalinae</taxon>
        <taxon>Rhipicephalus</taxon>
        <taxon>Boophilus</taxon>
    </lineage>
</organism>
<proteinExistence type="predicted"/>
<dbReference type="Proteomes" id="UP000821866">
    <property type="component" value="Chromosome 9"/>
</dbReference>
<reference evidence="1" key="2">
    <citation type="submission" date="2021-09" db="EMBL/GenBank/DDBJ databases">
        <authorList>
            <person name="Jia N."/>
            <person name="Wang J."/>
            <person name="Shi W."/>
            <person name="Du L."/>
            <person name="Sun Y."/>
            <person name="Zhan W."/>
            <person name="Jiang J."/>
            <person name="Wang Q."/>
            <person name="Zhang B."/>
            <person name="Ji P."/>
            <person name="Sakyi L.B."/>
            <person name="Cui X."/>
            <person name="Yuan T."/>
            <person name="Jiang B."/>
            <person name="Yang W."/>
            <person name="Lam T.T.-Y."/>
            <person name="Chang Q."/>
            <person name="Ding S."/>
            <person name="Wang X."/>
            <person name="Zhu J."/>
            <person name="Ruan X."/>
            <person name="Zhao L."/>
            <person name="Wei J."/>
            <person name="Que T."/>
            <person name="Du C."/>
            <person name="Cheng J."/>
            <person name="Dai P."/>
            <person name="Han X."/>
            <person name="Huang E."/>
            <person name="Gao Y."/>
            <person name="Liu J."/>
            <person name="Shao H."/>
            <person name="Ye R."/>
            <person name="Li L."/>
            <person name="Wei W."/>
            <person name="Wang X."/>
            <person name="Wang C."/>
            <person name="Huo Q."/>
            <person name="Li W."/>
            <person name="Guo W."/>
            <person name="Chen H."/>
            <person name="Chen S."/>
            <person name="Zhou L."/>
            <person name="Zhou L."/>
            <person name="Ni X."/>
            <person name="Tian J."/>
            <person name="Zhou Y."/>
            <person name="Sheng Y."/>
            <person name="Liu T."/>
            <person name="Pan Y."/>
            <person name="Xia L."/>
            <person name="Li J."/>
            <person name="Zhao F."/>
            <person name="Cao W."/>
        </authorList>
    </citation>
    <scope>NUCLEOTIDE SEQUENCE</scope>
    <source>
        <strain evidence="1">Rmic-2018</strain>
        <tissue evidence="1">Larvae</tissue>
    </source>
</reference>
<evidence type="ECO:0000313" key="2">
    <source>
        <dbReference type="Proteomes" id="UP000821866"/>
    </source>
</evidence>
<accession>A0A9J6D545</accession>
<sequence>MEDECTLLTYRTHKADIGIECLYNNSGGSALLFEARAGALRRLSYRRKFDTSADVARAIFRICGTEEDTTEHIFLRCLCLGHLEGTTFTLALGFRGDTEKSTAVAREVYVTKQR</sequence>
<dbReference type="AlphaFoldDB" id="A0A9J6D545"/>
<keyword evidence="2" id="KW-1185">Reference proteome</keyword>
<gene>
    <name evidence="1" type="ORF">HPB51_011345</name>
</gene>